<feature type="transmembrane region" description="Helical" evidence="6">
    <location>
        <begin position="172"/>
        <end position="193"/>
    </location>
</feature>
<dbReference type="Pfam" id="PF21904">
    <property type="entry name" value="CAND6-7_N"/>
    <property type="match status" value="1"/>
</dbReference>
<evidence type="ECO:0000259" key="8">
    <source>
        <dbReference type="Pfam" id="PF06814"/>
    </source>
</evidence>
<name>A0A8B8M5K4_ABRPR</name>
<dbReference type="RefSeq" id="XP_027363017.1">
    <property type="nucleotide sequence ID" value="XM_027507216.1"/>
</dbReference>
<evidence type="ECO:0000313" key="10">
    <source>
        <dbReference type="Proteomes" id="UP000694853"/>
    </source>
</evidence>
<feature type="transmembrane region" description="Helical" evidence="6">
    <location>
        <begin position="241"/>
        <end position="264"/>
    </location>
</feature>
<dbReference type="PANTHER" id="PTHR21229">
    <property type="entry name" value="LUNG SEVEN TRANSMEMBRANE RECEPTOR"/>
    <property type="match status" value="1"/>
</dbReference>
<dbReference type="GO" id="GO:0005794">
    <property type="term" value="C:Golgi apparatus"/>
    <property type="evidence" value="ECO:0007669"/>
    <property type="project" value="TreeGrafter"/>
</dbReference>
<feature type="domain" description="GOST seven transmembrane" evidence="8">
    <location>
        <begin position="171"/>
        <end position="403"/>
    </location>
</feature>
<sequence>MEKIAFTVFVTVLVLCLIPPSTAEIKTVTLTSDTRPMIIIDQFGFTRRGHLVISVSVASPIQPNPSQVGFFLVNQYALPQVLIQVQRNPNFCVLDSFYIFRLFTFRALSHSSPFPFFNRSYPVTSPNQYTLFFANCVPQSNISMNVHIEIFNLHPDGTRDYLSAGQTLLPSLFFLFSLVYFAFFFFWIFVCYLNKLSLRFIHFLMASLLLIKSLNLIFAAGDMYYVKVTGIPNHWVEVSLFIFQFIRVVLSFIVIVLLGTGWSFPKPFLRARGQVVLVMVILLQFLASFVSLVVPETRLFVEEWVNWNHLVLLVDFISCSVIIFLVVWSGETSEALTNLENSTLFKRFYMVVIGYLFFARFVLIGFKITVSYKDQWVSNLAEETIGLAFYVIMFYMFRPVERNEYFVLDEEEEVVVAVKKLELEP</sequence>
<protein>
    <submittedName>
        <fullName evidence="11">Protein GPR107-like</fullName>
    </submittedName>
</protein>
<feature type="chain" id="PRO_5034819989" evidence="7">
    <location>
        <begin position="24"/>
        <end position="425"/>
    </location>
</feature>
<dbReference type="GO" id="GO:0016020">
    <property type="term" value="C:membrane"/>
    <property type="evidence" value="ECO:0007669"/>
    <property type="project" value="UniProtKB-SubCell"/>
</dbReference>
<dbReference type="InterPro" id="IPR009637">
    <property type="entry name" value="GPR107/GPR108-like"/>
</dbReference>
<evidence type="ECO:0000313" key="11">
    <source>
        <dbReference type="RefSeq" id="XP_027363017.1"/>
    </source>
</evidence>
<dbReference type="InterPro" id="IPR053937">
    <property type="entry name" value="GOST_TM"/>
</dbReference>
<evidence type="ECO:0000256" key="3">
    <source>
        <dbReference type="ARBA" id="ARBA00022729"/>
    </source>
</evidence>
<evidence type="ECO:0000256" key="4">
    <source>
        <dbReference type="ARBA" id="ARBA00022989"/>
    </source>
</evidence>
<gene>
    <name evidence="11" type="primary">LOC113870766</name>
</gene>
<accession>A0A8B8M5K4</accession>
<feature type="transmembrane region" description="Helical" evidence="6">
    <location>
        <begin position="276"/>
        <end position="295"/>
    </location>
</feature>
<keyword evidence="5 6" id="KW-0472">Membrane</keyword>
<keyword evidence="2 6" id="KW-0812">Transmembrane</keyword>
<evidence type="ECO:0000256" key="6">
    <source>
        <dbReference type="SAM" id="Phobius"/>
    </source>
</evidence>
<keyword evidence="10" id="KW-1185">Reference proteome</keyword>
<evidence type="ECO:0000256" key="1">
    <source>
        <dbReference type="ARBA" id="ARBA00004141"/>
    </source>
</evidence>
<dbReference type="Proteomes" id="UP000694853">
    <property type="component" value="Unplaced"/>
</dbReference>
<feature type="domain" description="CAND6/7 N-terminal" evidence="9">
    <location>
        <begin position="26"/>
        <end position="152"/>
    </location>
</feature>
<reference evidence="11" key="2">
    <citation type="submission" date="2025-08" db="UniProtKB">
        <authorList>
            <consortium name="RefSeq"/>
        </authorList>
    </citation>
    <scope>IDENTIFICATION</scope>
    <source>
        <tissue evidence="11">Young leaves</tissue>
    </source>
</reference>
<keyword evidence="4 6" id="KW-1133">Transmembrane helix</keyword>
<organism evidence="10 11">
    <name type="scientific">Abrus precatorius</name>
    <name type="common">Indian licorice</name>
    <name type="synonym">Glycine abrus</name>
    <dbReference type="NCBI Taxonomy" id="3816"/>
    <lineage>
        <taxon>Eukaryota</taxon>
        <taxon>Viridiplantae</taxon>
        <taxon>Streptophyta</taxon>
        <taxon>Embryophyta</taxon>
        <taxon>Tracheophyta</taxon>
        <taxon>Spermatophyta</taxon>
        <taxon>Magnoliopsida</taxon>
        <taxon>eudicotyledons</taxon>
        <taxon>Gunneridae</taxon>
        <taxon>Pentapetalae</taxon>
        <taxon>rosids</taxon>
        <taxon>fabids</taxon>
        <taxon>Fabales</taxon>
        <taxon>Fabaceae</taxon>
        <taxon>Papilionoideae</taxon>
        <taxon>50 kb inversion clade</taxon>
        <taxon>NPAAA clade</taxon>
        <taxon>indigoferoid/millettioid clade</taxon>
        <taxon>Abreae</taxon>
        <taxon>Abrus</taxon>
    </lineage>
</organism>
<reference evidence="10" key="1">
    <citation type="journal article" date="2019" name="Toxins">
        <title>Detection of Abrin-Like and Prepropulchellin-Like Toxin Genes and Transcripts Using Whole Genome Sequencing and Full-Length Transcript Sequencing of Abrus precatorius.</title>
        <authorList>
            <person name="Hovde B.T."/>
            <person name="Daligault H.E."/>
            <person name="Hanschen E.R."/>
            <person name="Kunde Y.A."/>
            <person name="Johnson M.B."/>
            <person name="Starkenburg S.R."/>
            <person name="Johnson S.L."/>
        </authorList>
    </citation>
    <scope>NUCLEOTIDE SEQUENCE [LARGE SCALE GENOMIC DNA]</scope>
</reference>
<feature type="transmembrane region" description="Helical" evidence="6">
    <location>
        <begin position="348"/>
        <end position="370"/>
    </location>
</feature>
<evidence type="ECO:0000259" key="9">
    <source>
        <dbReference type="Pfam" id="PF21904"/>
    </source>
</evidence>
<feature type="signal peptide" evidence="7">
    <location>
        <begin position="1"/>
        <end position="23"/>
    </location>
</feature>
<dbReference type="AlphaFoldDB" id="A0A8B8M5K4"/>
<evidence type="ECO:0000256" key="2">
    <source>
        <dbReference type="ARBA" id="ARBA00022692"/>
    </source>
</evidence>
<feature type="transmembrane region" description="Helical" evidence="6">
    <location>
        <begin position="307"/>
        <end position="328"/>
    </location>
</feature>
<proteinExistence type="predicted"/>
<dbReference type="KEGG" id="aprc:113870766"/>
<dbReference type="InterPro" id="IPR054103">
    <property type="entry name" value="CAND6-7_N"/>
</dbReference>
<keyword evidence="3 7" id="KW-0732">Signal</keyword>
<feature type="transmembrane region" description="Helical" evidence="6">
    <location>
        <begin position="376"/>
        <end position="397"/>
    </location>
</feature>
<evidence type="ECO:0000256" key="5">
    <source>
        <dbReference type="ARBA" id="ARBA00023136"/>
    </source>
</evidence>
<comment type="subcellular location">
    <subcellularLocation>
        <location evidence="1">Membrane</location>
        <topology evidence="1">Multi-pass membrane protein</topology>
    </subcellularLocation>
</comment>
<dbReference type="OrthoDB" id="29657at2759"/>
<dbReference type="PANTHER" id="PTHR21229:SF56">
    <property type="entry name" value="LUNG SEVEN TRANSMEMBRANE RECEPTOR FAMILY PROTEIN"/>
    <property type="match status" value="1"/>
</dbReference>
<feature type="transmembrane region" description="Helical" evidence="6">
    <location>
        <begin position="200"/>
        <end position="221"/>
    </location>
</feature>
<evidence type="ECO:0000256" key="7">
    <source>
        <dbReference type="SAM" id="SignalP"/>
    </source>
</evidence>
<dbReference type="Pfam" id="PF06814">
    <property type="entry name" value="GOST_TM"/>
    <property type="match status" value="1"/>
</dbReference>
<dbReference type="GeneID" id="113870766"/>